<dbReference type="Proteomes" id="UP000717585">
    <property type="component" value="Unassembled WGS sequence"/>
</dbReference>
<dbReference type="AlphaFoldDB" id="A0A8J6AX56"/>
<dbReference type="GO" id="GO:0050661">
    <property type="term" value="F:NADP binding"/>
    <property type="evidence" value="ECO:0007669"/>
    <property type="project" value="InterPro"/>
</dbReference>
<keyword evidence="4 7" id="KW-0521">NADP</keyword>
<dbReference type="SUPFAM" id="SSF51735">
    <property type="entry name" value="NAD(P)-binding Rossmann-fold domains"/>
    <property type="match status" value="1"/>
</dbReference>
<evidence type="ECO:0000256" key="3">
    <source>
        <dbReference type="ARBA" id="ARBA00022526"/>
    </source>
</evidence>
<dbReference type="PIRSF" id="PIRSF000110">
    <property type="entry name" value="G6PD"/>
    <property type="match status" value="1"/>
</dbReference>
<proteinExistence type="inferred from homology"/>
<dbReference type="SUPFAM" id="SSF55347">
    <property type="entry name" value="Glyceraldehyde-3-phosphate dehydrogenase-like, C-terminal domain"/>
    <property type="match status" value="1"/>
</dbReference>
<evidence type="ECO:0000256" key="1">
    <source>
        <dbReference type="ARBA" id="ARBA00004937"/>
    </source>
</evidence>
<dbReference type="PROSITE" id="PS00069">
    <property type="entry name" value="G6P_DEHYDROGENASE"/>
    <property type="match status" value="1"/>
</dbReference>
<dbReference type="InterPro" id="IPR022674">
    <property type="entry name" value="G6P_DH_NAD-bd"/>
</dbReference>
<dbReference type="Pfam" id="PF02781">
    <property type="entry name" value="G6PD_C"/>
    <property type="match status" value="1"/>
</dbReference>
<comment type="function">
    <text evidence="7">Catalyzes the rate-limiting step of the oxidative pentose-phosphate pathway, which represents a route for the dissimilation of carbohydrates besides glycolysis.</text>
</comment>
<dbReference type="PRINTS" id="PR00079">
    <property type="entry name" value="G6PDHDRGNASE"/>
</dbReference>
<protein>
    <recommendedName>
        <fullName evidence="7">Glucose-6-phosphate 1-dehydrogenase</fullName>
        <ecNumber evidence="7">1.1.1.49</ecNumber>
    </recommendedName>
</protein>
<evidence type="ECO:0000313" key="10">
    <source>
        <dbReference type="EMBL" id="KAG9389479.1"/>
    </source>
</evidence>
<dbReference type="PANTHER" id="PTHR23429">
    <property type="entry name" value="GLUCOSE-6-PHOSPHATE 1-DEHYDROGENASE G6PD"/>
    <property type="match status" value="1"/>
</dbReference>
<name>A0A8J6AX56_9EUKA</name>
<keyword evidence="6 7" id="KW-0119">Carbohydrate metabolism</keyword>
<dbReference type="OrthoDB" id="60984at2759"/>
<organism evidence="10 11">
    <name type="scientific">Carpediemonas membranifera</name>
    <dbReference type="NCBI Taxonomy" id="201153"/>
    <lineage>
        <taxon>Eukaryota</taxon>
        <taxon>Metamonada</taxon>
        <taxon>Carpediemonas-like organisms</taxon>
        <taxon>Carpediemonas</taxon>
    </lineage>
</organism>
<dbReference type="GO" id="GO:0004345">
    <property type="term" value="F:glucose-6-phosphate dehydrogenase activity"/>
    <property type="evidence" value="ECO:0007669"/>
    <property type="project" value="UniProtKB-EC"/>
</dbReference>
<keyword evidence="3 7" id="KW-0313">Glucose metabolism</keyword>
<keyword evidence="5 7" id="KW-0560">Oxidoreductase</keyword>
<comment type="catalytic activity">
    <reaction evidence="7">
        <text>D-glucose 6-phosphate + NADP(+) = 6-phospho-D-glucono-1,5-lactone + NADPH + H(+)</text>
        <dbReference type="Rhea" id="RHEA:15841"/>
        <dbReference type="ChEBI" id="CHEBI:15378"/>
        <dbReference type="ChEBI" id="CHEBI:57783"/>
        <dbReference type="ChEBI" id="CHEBI:57955"/>
        <dbReference type="ChEBI" id="CHEBI:58349"/>
        <dbReference type="ChEBI" id="CHEBI:61548"/>
        <dbReference type="EC" id="1.1.1.49"/>
    </reaction>
</comment>
<dbReference type="InterPro" id="IPR019796">
    <property type="entry name" value="G6P_DH_AS"/>
</dbReference>
<dbReference type="InterPro" id="IPR022675">
    <property type="entry name" value="G6P_DH_C"/>
</dbReference>
<dbReference type="InterPro" id="IPR036291">
    <property type="entry name" value="NAD(P)-bd_dom_sf"/>
</dbReference>
<dbReference type="Gene3D" id="3.30.360.10">
    <property type="entry name" value="Dihydrodipicolinate Reductase, domain 2"/>
    <property type="match status" value="1"/>
</dbReference>
<sequence length="465" mass="52793">MQGNNNMFTSIVVVGASGDLAKKKVIPALFSLFHDRHIAKENSTVVGYARSKMTDDDLRGRIAENLVCRLKQEDQRSCGDIQTEFLNNLHYVSGSYDSAEDIAALDSKLKELESGHEKVRRLFYLAIPPSVFTDVAHLVHLHARAKQTVLVVEKPFGHDLASFEELNRTLQEDWKESEIYRIDHYLGKEVIQNLIVLRFANILFNNTWNRDFIKKVEISFNETIDVKGRGGYFDSYGIVRDVIQNHLIQILGLVAMERPLSMESGDIVAEKNKVLRSTTIDPSSVVVAQYEGYTADPTVEPDSKTPTFSRMTARINNERWAGVPFTLTAGKALDRTQTSITIHYRSIPGEPLFNTPCGNTCNRLSIIIQPDERIELRTMNKVPGMGFDARCSDLNMLYRDTYKGVHIPEAYERLILDVIEGDQRFFVQSGEARLSWVLFEQTLKEIDDGRFEVKTYPFGAKEGEI</sequence>
<dbReference type="Gene3D" id="3.40.50.720">
    <property type="entry name" value="NAD(P)-binding Rossmann-like Domain"/>
    <property type="match status" value="1"/>
</dbReference>
<dbReference type="PANTHER" id="PTHR23429:SF0">
    <property type="entry name" value="GLUCOSE-6-PHOSPHATE 1-DEHYDROGENASE"/>
    <property type="match status" value="1"/>
</dbReference>
<comment type="caution">
    <text evidence="10">The sequence shown here is derived from an EMBL/GenBank/DDBJ whole genome shotgun (WGS) entry which is preliminary data.</text>
</comment>
<keyword evidence="11" id="KW-1185">Reference proteome</keyword>
<dbReference type="UniPathway" id="UPA00115">
    <property type="reaction ID" value="UER00408"/>
</dbReference>
<evidence type="ECO:0000256" key="4">
    <source>
        <dbReference type="ARBA" id="ARBA00022857"/>
    </source>
</evidence>
<evidence type="ECO:0000259" key="8">
    <source>
        <dbReference type="Pfam" id="PF00479"/>
    </source>
</evidence>
<evidence type="ECO:0000256" key="5">
    <source>
        <dbReference type="ARBA" id="ARBA00023002"/>
    </source>
</evidence>
<dbReference type="InterPro" id="IPR001282">
    <property type="entry name" value="G6P_DH"/>
</dbReference>
<dbReference type="Pfam" id="PF00479">
    <property type="entry name" value="G6PD_N"/>
    <property type="match status" value="1"/>
</dbReference>
<comment type="similarity">
    <text evidence="2 7">Belongs to the glucose-6-phosphate dehydrogenase family.</text>
</comment>
<reference evidence="10" key="1">
    <citation type="submission" date="2021-05" db="EMBL/GenBank/DDBJ databases">
        <title>A free-living protist that lacks canonical eukaryotic 1 DNA replication and segregation systems.</title>
        <authorList>
            <person name="Salas-Leiva D.E."/>
            <person name="Tromer E.C."/>
            <person name="Curtis B.A."/>
            <person name="Jerlstrom-Hultqvist J."/>
            <person name="Kolisko M."/>
            <person name="Yi Z."/>
            <person name="Salas-Leiva J.S."/>
            <person name="Gallot-Lavallee L."/>
            <person name="Kops G.J.P.L."/>
            <person name="Archibald J.M."/>
            <person name="Simpson A.G.B."/>
            <person name="Roger A.J."/>
        </authorList>
    </citation>
    <scope>NUCLEOTIDE SEQUENCE</scope>
    <source>
        <strain evidence="10">BICM</strain>
    </source>
</reference>
<dbReference type="EMBL" id="JAHDYR010000069">
    <property type="protein sequence ID" value="KAG9389479.1"/>
    <property type="molecule type" value="Genomic_DNA"/>
</dbReference>
<dbReference type="GO" id="GO:0006006">
    <property type="term" value="P:glucose metabolic process"/>
    <property type="evidence" value="ECO:0007669"/>
    <property type="project" value="UniProtKB-KW"/>
</dbReference>
<dbReference type="GO" id="GO:0009051">
    <property type="term" value="P:pentose-phosphate shunt, oxidative branch"/>
    <property type="evidence" value="ECO:0007669"/>
    <property type="project" value="TreeGrafter"/>
</dbReference>
<evidence type="ECO:0000256" key="6">
    <source>
        <dbReference type="ARBA" id="ARBA00023277"/>
    </source>
</evidence>
<evidence type="ECO:0000259" key="9">
    <source>
        <dbReference type="Pfam" id="PF02781"/>
    </source>
</evidence>
<evidence type="ECO:0000313" key="11">
    <source>
        <dbReference type="Proteomes" id="UP000717585"/>
    </source>
</evidence>
<dbReference type="EC" id="1.1.1.49" evidence="7"/>
<dbReference type="HAMAP" id="MF_00966">
    <property type="entry name" value="G6PD"/>
    <property type="match status" value="1"/>
</dbReference>
<accession>A0A8J6AX56</accession>
<dbReference type="NCBIfam" id="TIGR00871">
    <property type="entry name" value="zwf"/>
    <property type="match status" value="1"/>
</dbReference>
<feature type="domain" description="Glucose-6-phosphate dehydrogenase C-terminal" evidence="9">
    <location>
        <begin position="196"/>
        <end position="462"/>
    </location>
</feature>
<evidence type="ECO:0000256" key="2">
    <source>
        <dbReference type="ARBA" id="ARBA00009975"/>
    </source>
</evidence>
<gene>
    <name evidence="10" type="ORF">J8273_8771</name>
</gene>
<comment type="pathway">
    <text evidence="1 7">Carbohydrate degradation; pentose phosphate pathway; D-ribulose 5-phosphate from D-glucose 6-phosphate (oxidative stage): step 1/3.</text>
</comment>
<evidence type="ECO:0000256" key="7">
    <source>
        <dbReference type="RuleBase" id="RU362120"/>
    </source>
</evidence>
<feature type="domain" description="Glucose-6-phosphate dehydrogenase NAD-binding" evidence="8">
    <location>
        <begin position="12"/>
        <end position="193"/>
    </location>
</feature>